<dbReference type="PANTHER" id="PTHR45642:SF46">
    <property type="entry name" value="OS06G0636700 PROTEIN"/>
    <property type="match status" value="1"/>
</dbReference>
<dbReference type="EMBL" id="NMUH01006335">
    <property type="protein sequence ID" value="MQM15038.1"/>
    <property type="molecule type" value="Genomic_DNA"/>
</dbReference>
<dbReference type="OrthoDB" id="1600564at2759"/>
<evidence type="ECO:0008006" key="4">
    <source>
        <dbReference type="Google" id="ProtNLM"/>
    </source>
</evidence>
<dbReference type="AlphaFoldDB" id="A0A843X4L7"/>
<keyword evidence="1" id="KW-0732">Signal</keyword>
<proteinExistence type="predicted"/>
<dbReference type="Gene3D" id="3.40.50.1110">
    <property type="entry name" value="SGNH hydrolase"/>
    <property type="match status" value="1"/>
</dbReference>
<name>A0A843X4L7_COLES</name>
<evidence type="ECO:0000313" key="2">
    <source>
        <dbReference type="EMBL" id="MQM15038.1"/>
    </source>
</evidence>
<feature type="chain" id="PRO_5032747187" description="GDSL esterase/lipase" evidence="1">
    <location>
        <begin position="23"/>
        <end position="135"/>
    </location>
</feature>
<keyword evidence="3" id="KW-1185">Reference proteome</keyword>
<evidence type="ECO:0000256" key="1">
    <source>
        <dbReference type="SAM" id="SignalP"/>
    </source>
</evidence>
<accession>A0A843X4L7</accession>
<organism evidence="2 3">
    <name type="scientific">Colocasia esculenta</name>
    <name type="common">Wild taro</name>
    <name type="synonym">Arum esculentum</name>
    <dbReference type="NCBI Taxonomy" id="4460"/>
    <lineage>
        <taxon>Eukaryota</taxon>
        <taxon>Viridiplantae</taxon>
        <taxon>Streptophyta</taxon>
        <taxon>Embryophyta</taxon>
        <taxon>Tracheophyta</taxon>
        <taxon>Spermatophyta</taxon>
        <taxon>Magnoliopsida</taxon>
        <taxon>Liliopsida</taxon>
        <taxon>Araceae</taxon>
        <taxon>Aroideae</taxon>
        <taxon>Colocasieae</taxon>
        <taxon>Colocasia</taxon>
    </lineage>
</organism>
<sequence>MGRLVVVSAAILQVVMVALVQALPASEELPVQRTAIRAMLVFGDSSVDSGNNNNLRTTFKANFLPYGRDFFRGHPSGRFSNGRLPTDFIGTLFSLSLSLYTIYAAHTEGMYVGIFIHQSVHTPSSDRHWICVVHG</sequence>
<gene>
    <name evidence="2" type="ORF">Taro_047975</name>
</gene>
<dbReference type="InterPro" id="IPR050592">
    <property type="entry name" value="GDSL_lipolytic_enzyme"/>
</dbReference>
<feature type="signal peptide" evidence="1">
    <location>
        <begin position="1"/>
        <end position="22"/>
    </location>
</feature>
<evidence type="ECO:0000313" key="3">
    <source>
        <dbReference type="Proteomes" id="UP000652761"/>
    </source>
</evidence>
<comment type="caution">
    <text evidence="2">The sequence shown here is derived from an EMBL/GenBank/DDBJ whole genome shotgun (WGS) entry which is preliminary data.</text>
</comment>
<dbReference type="PANTHER" id="PTHR45642">
    <property type="entry name" value="GDSL ESTERASE/LIPASE EXL3"/>
    <property type="match status" value="1"/>
</dbReference>
<dbReference type="InterPro" id="IPR036514">
    <property type="entry name" value="SGNH_hydro_sf"/>
</dbReference>
<dbReference type="Proteomes" id="UP000652761">
    <property type="component" value="Unassembled WGS sequence"/>
</dbReference>
<protein>
    <recommendedName>
        <fullName evidence="4">GDSL esterase/lipase</fullName>
    </recommendedName>
</protein>
<reference evidence="2" key="1">
    <citation type="submission" date="2017-07" db="EMBL/GenBank/DDBJ databases">
        <title>Taro Niue Genome Assembly and Annotation.</title>
        <authorList>
            <person name="Atibalentja N."/>
            <person name="Keating K."/>
            <person name="Fields C.J."/>
        </authorList>
    </citation>
    <scope>NUCLEOTIDE SEQUENCE</scope>
    <source>
        <strain evidence="2">Niue_2</strain>
        <tissue evidence="2">Leaf</tissue>
    </source>
</reference>